<dbReference type="SUPFAM" id="SSF56112">
    <property type="entry name" value="Protein kinase-like (PK-like)"/>
    <property type="match status" value="1"/>
</dbReference>
<dbReference type="CDD" id="cd14014">
    <property type="entry name" value="STKc_PknB_like"/>
    <property type="match status" value="1"/>
</dbReference>
<dbReference type="Pfam" id="PF00069">
    <property type="entry name" value="Pkinase"/>
    <property type="match status" value="1"/>
</dbReference>
<protein>
    <recommendedName>
        <fullName evidence="2">Protein kinase domain-containing protein</fullName>
    </recommendedName>
</protein>
<gene>
    <name evidence="3" type="ORF">PIIN_01647</name>
</gene>
<evidence type="ECO:0000259" key="2">
    <source>
        <dbReference type="PROSITE" id="PS50011"/>
    </source>
</evidence>
<dbReference type="InterPro" id="IPR008271">
    <property type="entry name" value="Ser/Thr_kinase_AS"/>
</dbReference>
<dbReference type="HOGENOM" id="CLU_380399_0_0_1"/>
<dbReference type="AlphaFoldDB" id="G4T914"/>
<proteinExistence type="predicted"/>
<dbReference type="eggNOG" id="KOG0583">
    <property type="taxonomic scope" value="Eukaryota"/>
</dbReference>
<dbReference type="PROSITE" id="PS00108">
    <property type="entry name" value="PROTEIN_KINASE_ST"/>
    <property type="match status" value="1"/>
</dbReference>
<dbReference type="PROSITE" id="PS50011">
    <property type="entry name" value="PROTEIN_KINASE_DOM"/>
    <property type="match status" value="1"/>
</dbReference>
<feature type="region of interest" description="Disordered" evidence="1">
    <location>
        <begin position="314"/>
        <end position="370"/>
    </location>
</feature>
<reference evidence="3 4" key="1">
    <citation type="journal article" date="2011" name="PLoS Pathog.">
        <title>Endophytic Life Strategies Decoded by Genome and Transcriptome Analyses of the Mutualistic Root Symbiont Piriformospora indica.</title>
        <authorList>
            <person name="Zuccaro A."/>
            <person name="Lahrmann U."/>
            <person name="Guldener U."/>
            <person name="Langen G."/>
            <person name="Pfiffi S."/>
            <person name="Biedenkopf D."/>
            <person name="Wong P."/>
            <person name="Samans B."/>
            <person name="Grimm C."/>
            <person name="Basiewicz M."/>
            <person name="Murat C."/>
            <person name="Martin F."/>
            <person name="Kogel K.H."/>
        </authorList>
    </citation>
    <scope>NUCLEOTIDE SEQUENCE [LARGE SCALE GENOMIC DNA]</scope>
    <source>
        <strain evidence="3 4">DSM 11827</strain>
    </source>
</reference>
<dbReference type="PANTHER" id="PTHR24348:SF68">
    <property type="entry name" value="SERINE_THREONINE-PROTEIN KINASE ATG1C"/>
    <property type="match status" value="1"/>
</dbReference>
<comment type="caution">
    <text evidence="3">The sequence shown here is derived from an EMBL/GenBank/DDBJ whole genome shotgun (WGS) entry which is preliminary data.</text>
</comment>
<dbReference type="GO" id="GO:0004674">
    <property type="term" value="F:protein serine/threonine kinase activity"/>
    <property type="evidence" value="ECO:0007669"/>
    <property type="project" value="InterPro"/>
</dbReference>
<dbReference type="Proteomes" id="UP000007148">
    <property type="component" value="Unassembled WGS sequence"/>
</dbReference>
<evidence type="ECO:0000256" key="1">
    <source>
        <dbReference type="SAM" id="MobiDB-lite"/>
    </source>
</evidence>
<dbReference type="OrthoDB" id="68483at2759"/>
<keyword evidence="4" id="KW-1185">Reference proteome</keyword>
<dbReference type="GO" id="GO:0005524">
    <property type="term" value="F:ATP binding"/>
    <property type="evidence" value="ECO:0007669"/>
    <property type="project" value="InterPro"/>
</dbReference>
<dbReference type="GO" id="GO:0010506">
    <property type="term" value="P:regulation of autophagy"/>
    <property type="evidence" value="ECO:0007669"/>
    <property type="project" value="InterPro"/>
</dbReference>
<dbReference type="PANTHER" id="PTHR24348">
    <property type="entry name" value="SERINE/THREONINE-PROTEIN KINASE UNC-51-RELATED"/>
    <property type="match status" value="1"/>
</dbReference>
<accession>G4T914</accession>
<dbReference type="InterPro" id="IPR045269">
    <property type="entry name" value="Atg1-like"/>
</dbReference>
<dbReference type="SMART" id="SM00220">
    <property type="entry name" value="S_TKc"/>
    <property type="match status" value="1"/>
</dbReference>
<feature type="region of interest" description="Disordered" evidence="1">
    <location>
        <begin position="512"/>
        <end position="540"/>
    </location>
</feature>
<feature type="compositionally biased region" description="Low complexity" evidence="1">
    <location>
        <begin position="621"/>
        <end position="632"/>
    </location>
</feature>
<dbReference type="EMBL" id="CAFZ01000020">
    <property type="protein sequence ID" value="CCA67823.1"/>
    <property type="molecule type" value="Genomic_DNA"/>
</dbReference>
<feature type="domain" description="Protein kinase" evidence="2">
    <location>
        <begin position="25"/>
        <end position="299"/>
    </location>
</feature>
<dbReference type="InterPro" id="IPR011009">
    <property type="entry name" value="Kinase-like_dom_sf"/>
</dbReference>
<dbReference type="InterPro" id="IPR000719">
    <property type="entry name" value="Prot_kinase_dom"/>
</dbReference>
<dbReference type="STRING" id="1109443.G4T914"/>
<feature type="region of interest" description="Disordered" evidence="1">
    <location>
        <begin position="608"/>
        <end position="633"/>
    </location>
</feature>
<organism evidence="3 4">
    <name type="scientific">Serendipita indica (strain DSM 11827)</name>
    <name type="common">Root endophyte fungus</name>
    <name type="synonym">Piriformospora indica</name>
    <dbReference type="NCBI Taxonomy" id="1109443"/>
    <lineage>
        <taxon>Eukaryota</taxon>
        <taxon>Fungi</taxon>
        <taxon>Dikarya</taxon>
        <taxon>Basidiomycota</taxon>
        <taxon>Agaricomycotina</taxon>
        <taxon>Agaricomycetes</taxon>
        <taxon>Sebacinales</taxon>
        <taxon>Serendipitaceae</taxon>
        <taxon>Serendipita</taxon>
    </lineage>
</organism>
<dbReference type="GO" id="GO:0005737">
    <property type="term" value="C:cytoplasm"/>
    <property type="evidence" value="ECO:0007669"/>
    <property type="project" value="TreeGrafter"/>
</dbReference>
<evidence type="ECO:0000313" key="4">
    <source>
        <dbReference type="Proteomes" id="UP000007148"/>
    </source>
</evidence>
<dbReference type="Gene3D" id="1.10.510.10">
    <property type="entry name" value="Transferase(Phosphotransferase) domain 1"/>
    <property type="match status" value="1"/>
</dbReference>
<feature type="compositionally biased region" description="Polar residues" evidence="1">
    <location>
        <begin position="324"/>
        <end position="352"/>
    </location>
</feature>
<feature type="compositionally biased region" description="Polar residues" evidence="1">
    <location>
        <begin position="521"/>
        <end position="534"/>
    </location>
</feature>
<evidence type="ECO:0000313" key="3">
    <source>
        <dbReference type="EMBL" id="CCA67823.1"/>
    </source>
</evidence>
<dbReference type="InParanoid" id="G4T914"/>
<name>G4T914_SERID</name>
<sequence>MSDTTPENITSNVFSMTDESLANRYKFVKEHGVGNWGSVWLATDKTSASQAEGHPKVAIKVVHRSKTQTTAARVRALWNEMKVVRSFKEDCHPSIVKFHEFIISPSYALIVMEFLPKALPVPAAETRAKTWFVSLSSAVHFLHEHGVVHNDIKPANILLSKEGVPKLVDFGFSECYGLSTPDAFRSSLAYGTPEYLSPERARGQFHDSRKSDVWALGVTFFEIIMGRTPFESDRGEQFISKDELDIYWKRTYKGKWLVSNNESIRKKMSRPLESLLRRMLAPNADVRVTASQIVSDPYWSTQTIDCLIPSSDSETVTKRLGNPTRATLSSKSNARNSGRASVNKTRASNDYSSGKENRPPQPKSPTLRHMGLSINAGSRNVEVRSPSLCNQESTGVREIAEKHVKQIPICEDQVEGAAQGVKDAVAGSTSQSLPPLPAIGIPFHTRMRASDAIISASTQPRAVGFSVDLNSPQQLHGRRALRHMASDQYPFNERSIDGARVEATESRHSLRTVRRTRSDMEMTQSSQPNGTTANGHLHKRTPSYNSLAIERANIVAIPEVHVEEADDLNTVVATDSDATRNDDSESYYDRLLVESHDVERVGKGYQSNLCTRNDHKTSRKSAAPSSFNAPPSELKKKISTSQFLNSVREQARPRRKMRQAASFDGIGVMRRQETPNLARPRPVSANLEAMSAHNDLAKSKEKKKSVAGTMYKALLTLVGAREKPPKAH</sequence>